<dbReference type="Gene3D" id="3.30.70.250">
    <property type="entry name" value="Malonyl-CoA ACP transacylase, ACP-binding"/>
    <property type="match status" value="1"/>
</dbReference>
<dbReference type="EC" id="2.3.1.39" evidence="1"/>
<reference evidence="6 7" key="1">
    <citation type="journal article" date="2019" name="Int. J. Syst. Evol. Microbiol.">
        <title>The Global Catalogue of Microorganisms (GCM) 10K type strain sequencing project: providing services to taxonomists for standard genome sequencing and annotation.</title>
        <authorList>
            <consortium name="The Broad Institute Genomics Platform"/>
            <consortium name="The Broad Institute Genome Sequencing Center for Infectious Disease"/>
            <person name="Wu L."/>
            <person name="Ma J."/>
        </authorList>
    </citation>
    <scope>NUCLEOTIDE SEQUENCE [LARGE SCALE GENOMIC DNA]</scope>
    <source>
        <strain evidence="6 7">JCM 14942</strain>
    </source>
</reference>
<dbReference type="EMBL" id="BAAAOR010000043">
    <property type="protein sequence ID" value="GAA1546562.1"/>
    <property type="molecule type" value="Genomic_DNA"/>
</dbReference>
<dbReference type="Pfam" id="PF00698">
    <property type="entry name" value="Acyl_transf_1"/>
    <property type="match status" value="1"/>
</dbReference>
<accession>A0ABN2BSU6</accession>
<comment type="catalytic activity">
    <reaction evidence="4">
        <text>holo-[ACP] + malonyl-CoA = malonyl-[ACP] + CoA</text>
        <dbReference type="Rhea" id="RHEA:41792"/>
        <dbReference type="Rhea" id="RHEA-COMP:9623"/>
        <dbReference type="Rhea" id="RHEA-COMP:9685"/>
        <dbReference type="ChEBI" id="CHEBI:57287"/>
        <dbReference type="ChEBI" id="CHEBI:57384"/>
        <dbReference type="ChEBI" id="CHEBI:64479"/>
        <dbReference type="ChEBI" id="CHEBI:78449"/>
        <dbReference type="EC" id="2.3.1.39"/>
    </reaction>
</comment>
<evidence type="ECO:0000313" key="6">
    <source>
        <dbReference type="EMBL" id="GAA1546562.1"/>
    </source>
</evidence>
<keyword evidence="7" id="KW-1185">Reference proteome</keyword>
<organism evidence="6 7">
    <name type="scientific">Nocardioides humi</name>
    <dbReference type="NCBI Taxonomy" id="449461"/>
    <lineage>
        <taxon>Bacteria</taxon>
        <taxon>Bacillati</taxon>
        <taxon>Actinomycetota</taxon>
        <taxon>Actinomycetes</taxon>
        <taxon>Propionibacteriales</taxon>
        <taxon>Nocardioidaceae</taxon>
        <taxon>Nocardioides</taxon>
    </lineage>
</organism>
<dbReference type="InterPro" id="IPR001227">
    <property type="entry name" value="Ac_transferase_dom_sf"/>
</dbReference>
<dbReference type="InterPro" id="IPR050858">
    <property type="entry name" value="Mal-CoA-ACP_Trans/PKS_FabD"/>
</dbReference>
<evidence type="ECO:0000256" key="4">
    <source>
        <dbReference type="ARBA" id="ARBA00048462"/>
    </source>
</evidence>
<dbReference type="InterPro" id="IPR016035">
    <property type="entry name" value="Acyl_Trfase/lysoPLipase"/>
</dbReference>
<comment type="caution">
    <text evidence="6">The sequence shown here is derived from an EMBL/GenBank/DDBJ whole genome shotgun (WGS) entry which is preliminary data.</text>
</comment>
<evidence type="ECO:0000256" key="2">
    <source>
        <dbReference type="ARBA" id="ARBA00022679"/>
    </source>
</evidence>
<dbReference type="SMART" id="SM00827">
    <property type="entry name" value="PKS_AT"/>
    <property type="match status" value="1"/>
</dbReference>
<dbReference type="InterPro" id="IPR014043">
    <property type="entry name" value="Acyl_transferase_dom"/>
</dbReference>
<gene>
    <name evidence="6" type="ORF">GCM10009788_56060</name>
</gene>
<dbReference type="SUPFAM" id="SSF55048">
    <property type="entry name" value="Probable ACP-binding domain of malonyl-CoA ACP transacylase"/>
    <property type="match status" value="1"/>
</dbReference>
<evidence type="ECO:0000256" key="1">
    <source>
        <dbReference type="ARBA" id="ARBA00013258"/>
    </source>
</evidence>
<dbReference type="Gene3D" id="3.40.366.10">
    <property type="entry name" value="Malonyl-Coenzyme A Acyl Carrier Protein, domain 2"/>
    <property type="match status" value="1"/>
</dbReference>
<evidence type="ECO:0000313" key="7">
    <source>
        <dbReference type="Proteomes" id="UP001500842"/>
    </source>
</evidence>
<sequence length="313" mass="32062">MIVAPGQGAQTPGFLTPWLEDPDVAAYVDWLSAVAGLDLAHYGTEADEDTIRDTKIAQPLLVAAGLVAARQLAAVPDAVTGHSVGEITAAVGAGVLTAEQAMVLVRERGNAMADAAAVTPTGMTAVLGGDRDEVLAAIEAQGLTAANDNGPGQIVAAGTTDQLAAFADAAPQGARLRSLSVAGAFHSPHMAPAVDHVTRLARSVSAQDARTPFLSNADGAVVRDGGDVLSRIVGQIARPVRWDLCLEAMTRLGVTGILELPPAGTLTGIAKRYFRGGDTTVETLSLNTPDQLDEAHAFCERHRAAVAAEAVSA</sequence>
<dbReference type="Proteomes" id="UP001500842">
    <property type="component" value="Unassembled WGS sequence"/>
</dbReference>
<evidence type="ECO:0000256" key="3">
    <source>
        <dbReference type="ARBA" id="ARBA00023315"/>
    </source>
</evidence>
<evidence type="ECO:0000259" key="5">
    <source>
        <dbReference type="SMART" id="SM00827"/>
    </source>
</evidence>
<feature type="domain" description="Malonyl-CoA:ACP transacylase (MAT)" evidence="5">
    <location>
        <begin position="3"/>
        <end position="291"/>
    </location>
</feature>
<dbReference type="SUPFAM" id="SSF52151">
    <property type="entry name" value="FabD/lysophospholipase-like"/>
    <property type="match status" value="1"/>
</dbReference>
<protein>
    <recommendedName>
        <fullName evidence="1">[acyl-carrier-protein] S-malonyltransferase</fullName>
        <ecNumber evidence="1">2.3.1.39</ecNumber>
    </recommendedName>
</protein>
<dbReference type="PANTHER" id="PTHR42681:SF1">
    <property type="entry name" value="MALONYL-COA-ACYL CARRIER PROTEIN TRANSACYLASE, MITOCHONDRIAL"/>
    <property type="match status" value="1"/>
</dbReference>
<proteinExistence type="predicted"/>
<dbReference type="PANTHER" id="PTHR42681">
    <property type="entry name" value="MALONYL-COA-ACYL CARRIER PROTEIN TRANSACYLASE, MITOCHONDRIAL"/>
    <property type="match status" value="1"/>
</dbReference>
<dbReference type="InterPro" id="IPR016036">
    <property type="entry name" value="Malonyl_transacylase_ACP-bd"/>
</dbReference>
<keyword evidence="2" id="KW-0808">Transferase</keyword>
<keyword evidence="3" id="KW-0012">Acyltransferase</keyword>
<name>A0ABN2BSU6_9ACTN</name>